<dbReference type="InterPro" id="IPR050638">
    <property type="entry name" value="AA-Vitamin_Transporters"/>
</dbReference>
<feature type="transmembrane region" description="Helical" evidence="7">
    <location>
        <begin position="190"/>
        <end position="209"/>
    </location>
</feature>
<dbReference type="Proteomes" id="UP000604001">
    <property type="component" value="Unassembled WGS sequence"/>
</dbReference>
<evidence type="ECO:0000256" key="2">
    <source>
        <dbReference type="ARBA" id="ARBA00007362"/>
    </source>
</evidence>
<feature type="transmembrane region" description="Helical" evidence="7">
    <location>
        <begin position="158"/>
        <end position="178"/>
    </location>
</feature>
<keyword evidence="10" id="KW-1185">Reference proteome</keyword>
<keyword evidence="4 7" id="KW-1133">Transmembrane helix</keyword>
<evidence type="ECO:0000256" key="7">
    <source>
        <dbReference type="SAM" id="Phobius"/>
    </source>
</evidence>
<evidence type="ECO:0000259" key="8">
    <source>
        <dbReference type="Pfam" id="PF00892"/>
    </source>
</evidence>
<keyword evidence="5 7" id="KW-0472">Membrane</keyword>
<organism evidence="9 10">
    <name type="scientific">Nocardioides deserti</name>
    <dbReference type="NCBI Taxonomy" id="1588644"/>
    <lineage>
        <taxon>Bacteria</taxon>
        <taxon>Bacillati</taxon>
        <taxon>Actinomycetota</taxon>
        <taxon>Actinomycetes</taxon>
        <taxon>Propionibacteriales</taxon>
        <taxon>Nocardioidaceae</taxon>
        <taxon>Nocardioides</taxon>
    </lineage>
</organism>
<sequence length="322" mass="32978">MDWTISHAEDTLSSVETTSWRTVALTAVAPVVWGTTYLTTEELLPPDRPLFSATVRALPAGLLLLAWCRRLPRGDWWWKAAVLGLCNIGIFFPLLFLAAYRLPGGLAATLQATLPLAVMALAYAALGERASGRGVAAAVVGLAGVALLVLGSPGGVDLLGLAAGAASVVVAATGFVLVKRWRAPVDMLTLTSWQLLAGGLLLAPVALLVEGAPPAIDAPAAIGYLWLGGVGTVVAYALWFRGLTRMPAGGVALIGLLNPVVGTALGALVAGEVFGLPQAVGVALVLGGVLAGQRRRGAARRTAPPDRTPARAPGCTPALNRS</sequence>
<dbReference type="PANTHER" id="PTHR32322">
    <property type="entry name" value="INNER MEMBRANE TRANSPORTER"/>
    <property type="match status" value="1"/>
</dbReference>
<feature type="transmembrane region" description="Helical" evidence="7">
    <location>
        <begin position="106"/>
        <end position="126"/>
    </location>
</feature>
<evidence type="ECO:0000313" key="10">
    <source>
        <dbReference type="Proteomes" id="UP000604001"/>
    </source>
</evidence>
<dbReference type="PANTHER" id="PTHR32322:SF2">
    <property type="entry name" value="EAMA DOMAIN-CONTAINING PROTEIN"/>
    <property type="match status" value="1"/>
</dbReference>
<feature type="region of interest" description="Disordered" evidence="6">
    <location>
        <begin position="296"/>
        <end position="322"/>
    </location>
</feature>
<dbReference type="EMBL" id="JACMYC010000026">
    <property type="protein sequence ID" value="MBC2962538.1"/>
    <property type="molecule type" value="Genomic_DNA"/>
</dbReference>
<feature type="transmembrane region" description="Helical" evidence="7">
    <location>
        <begin position="80"/>
        <end position="100"/>
    </location>
</feature>
<feature type="transmembrane region" description="Helical" evidence="7">
    <location>
        <begin position="133"/>
        <end position="152"/>
    </location>
</feature>
<evidence type="ECO:0000256" key="5">
    <source>
        <dbReference type="ARBA" id="ARBA00023136"/>
    </source>
</evidence>
<evidence type="ECO:0000313" key="9">
    <source>
        <dbReference type="EMBL" id="MBC2962538.1"/>
    </source>
</evidence>
<proteinExistence type="inferred from homology"/>
<feature type="transmembrane region" description="Helical" evidence="7">
    <location>
        <begin position="276"/>
        <end position="292"/>
    </location>
</feature>
<comment type="subcellular location">
    <subcellularLocation>
        <location evidence="1">Membrane</location>
        <topology evidence="1">Multi-pass membrane protein</topology>
    </subcellularLocation>
</comment>
<gene>
    <name evidence="9" type="ORF">H7344_19800</name>
</gene>
<evidence type="ECO:0000256" key="1">
    <source>
        <dbReference type="ARBA" id="ARBA00004141"/>
    </source>
</evidence>
<comment type="caution">
    <text evidence="9">The sequence shown here is derived from an EMBL/GenBank/DDBJ whole genome shotgun (WGS) entry which is preliminary data.</text>
</comment>
<dbReference type="Pfam" id="PF00892">
    <property type="entry name" value="EamA"/>
    <property type="match status" value="2"/>
</dbReference>
<name>A0ABR6UEL5_9ACTN</name>
<reference evidence="9 10" key="1">
    <citation type="submission" date="2020-08" db="EMBL/GenBank/DDBJ databases">
        <title>novel species in genus Nocardioides.</title>
        <authorList>
            <person name="Zhang G."/>
        </authorList>
    </citation>
    <scope>NUCLEOTIDE SEQUENCE [LARGE SCALE GENOMIC DNA]</scope>
    <source>
        <strain evidence="9 10">SC8A-24</strain>
    </source>
</reference>
<protein>
    <submittedName>
        <fullName evidence="9">EamA family transporter</fullName>
    </submittedName>
</protein>
<comment type="similarity">
    <text evidence="2">Belongs to the EamA transporter family.</text>
</comment>
<feature type="transmembrane region" description="Helical" evidence="7">
    <location>
        <begin position="251"/>
        <end position="270"/>
    </location>
</feature>
<dbReference type="SUPFAM" id="SSF103481">
    <property type="entry name" value="Multidrug resistance efflux transporter EmrE"/>
    <property type="match status" value="2"/>
</dbReference>
<feature type="domain" description="EamA" evidence="8">
    <location>
        <begin position="23"/>
        <end position="149"/>
    </location>
</feature>
<feature type="transmembrane region" description="Helical" evidence="7">
    <location>
        <begin position="221"/>
        <end position="239"/>
    </location>
</feature>
<evidence type="ECO:0000256" key="4">
    <source>
        <dbReference type="ARBA" id="ARBA00022989"/>
    </source>
</evidence>
<evidence type="ECO:0000256" key="6">
    <source>
        <dbReference type="SAM" id="MobiDB-lite"/>
    </source>
</evidence>
<dbReference type="InterPro" id="IPR037185">
    <property type="entry name" value="EmrE-like"/>
</dbReference>
<accession>A0ABR6UEL5</accession>
<feature type="domain" description="EamA" evidence="8">
    <location>
        <begin position="159"/>
        <end position="290"/>
    </location>
</feature>
<keyword evidence="3 7" id="KW-0812">Transmembrane</keyword>
<dbReference type="InterPro" id="IPR000620">
    <property type="entry name" value="EamA_dom"/>
</dbReference>
<evidence type="ECO:0000256" key="3">
    <source>
        <dbReference type="ARBA" id="ARBA00022692"/>
    </source>
</evidence>